<proteinExistence type="predicted"/>
<dbReference type="SUPFAM" id="SSF53756">
    <property type="entry name" value="UDP-Glycosyltransferase/glycogen phosphorylase"/>
    <property type="match status" value="1"/>
</dbReference>
<feature type="chain" id="PRO_5019739418" evidence="2">
    <location>
        <begin position="21"/>
        <end position="128"/>
    </location>
</feature>
<gene>
    <name evidence="3" type="ORF">ROHU_033152</name>
</gene>
<evidence type="ECO:0000256" key="1">
    <source>
        <dbReference type="ARBA" id="ARBA00022679"/>
    </source>
</evidence>
<keyword evidence="4" id="KW-1185">Reference proteome</keyword>
<evidence type="ECO:0000313" key="3">
    <source>
        <dbReference type="EMBL" id="RXN05841.1"/>
    </source>
</evidence>
<dbReference type="InterPro" id="IPR002213">
    <property type="entry name" value="UDP_glucos_trans"/>
</dbReference>
<sequence length="128" mass="15127">MDFIFAVSSIILTLTFPVHCGKILVFPHEGSHWVNMNILLRELHSRGHQITVIRALDSWFISETSPHYVSMTVPFLLGGDDEFYRSFVSNQLQIRRQRKSAWTRFKLDMELKEKFSEMHRKICEMLII</sequence>
<dbReference type="Pfam" id="PF00201">
    <property type="entry name" value="UDPGT"/>
    <property type="match status" value="1"/>
</dbReference>
<keyword evidence="1 3" id="KW-0808">Transferase</keyword>
<evidence type="ECO:0000256" key="2">
    <source>
        <dbReference type="SAM" id="SignalP"/>
    </source>
</evidence>
<keyword evidence="2" id="KW-0732">Signal</keyword>
<dbReference type="Proteomes" id="UP000290572">
    <property type="component" value="Unassembled WGS sequence"/>
</dbReference>
<dbReference type="GO" id="GO:0008194">
    <property type="term" value="F:UDP-glycosyltransferase activity"/>
    <property type="evidence" value="ECO:0007669"/>
    <property type="project" value="InterPro"/>
</dbReference>
<dbReference type="EMBL" id="QBIY01013388">
    <property type="protein sequence ID" value="RXN05841.1"/>
    <property type="molecule type" value="Genomic_DNA"/>
</dbReference>
<reference evidence="3 4" key="1">
    <citation type="submission" date="2018-03" db="EMBL/GenBank/DDBJ databases">
        <title>Draft genome sequence of Rohu Carp (Labeo rohita).</title>
        <authorList>
            <person name="Das P."/>
            <person name="Kushwaha B."/>
            <person name="Joshi C.G."/>
            <person name="Kumar D."/>
            <person name="Nagpure N.S."/>
            <person name="Sahoo L."/>
            <person name="Das S.P."/>
            <person name="Bit A."/>
            <person name="Patnaik S."/>
            <person name="Meher P.K."/>
            <person name="Jayasankar P."/>
            <person name="Koringa P.G."/>
            <person name="Patel N.V."/>
            <person name="Hinsu A.T."/>
            <person name="Kumar R."/>
            <person name="Pandey M."/>
            <person name="Agarwal S."/>
            <person name="Srivastava S."/>
            <person name="Singh M."/>
            <person name="Iquebal M.A."/>
            <person name="Jaiswal S."/>
            <person name="Angadi U.B."/>
            <person name="Kumar N."/>
            <person name="Raza M."/>
            <person name="Shah T.M."/>
            <person name="Rai A."/>
            <person name="Jena J.K."/>
        </authorList>
    </citation>
    <scope>NUCLEOTIDE SEQUENCE [LARGE SCALE GENOMIC DNA]</scope>
    <source>
        <strain evidence="3">DASCIFA01</strain>
        <tissue evidence="3">Testis</tissue>
    </source>
</reference>
<name>A0A498LC16_LABRO</name>
<organism evidence="3 4">
    <name type="scientific">Labeo rohita</name>
    <name type="common">Indian major carp</name>
    <name type="synonym">Cyprinus rohita</name>
    <dbReference type="NCBI Taxonomy" id="84645"/>
    <lineage>
        <taxon>Eukaryota</taxon>
        <taxon>Metazoa</taxon>
        <taxon>Chordata</taxon>
        <taxon>Craniata</taxon>
        <taxon>Vertebrata</taxon>
        <taxon>Euteleostomi</taxon>
        <taxon>Actinopterygii</taxon>
        <taxon>Neopterygii</taxon>
        <taxon>Teleostei</taxon>
        <taxon>Ostariophysi</taxon>
        <taxon>Cypriniformes</taxon>
        <taxon>Cyprinidae</taxon>
        <taxon>Labeoninae</taxon>
        <taxon>Labeonini</taxon>
        <taxon>Labeo</taxon>
    </lineage>
</organism>
<dbReference type="AlphaFoldDB" id="A0A498LC16"/>
<protein>
    <submittedName>
        <fullName evidence="3">UDP-glucuronosyltransferase 2B31-like isoform X2</fullName>
    </submittedName>
</protein>
<accession>A0A498LC16</accession>
<comment type="caution">
    <text evidence="3">The sequence shown here is derived from an EMBL/GenBank/DDBJ whole genome shotgun (WGS) entry which is preliminary data.</text>
</comment>
<dbReference type="STRING" id="84645.A0A498LC16"/>
<evidence type="ECO:0000313" key="4">
    <source>
        <dbReference type="Proteomes" id="UP000290572"/>
    </source>
</evidence>
<feature type="signal peptide" evidence="2">
    <location>
        <begin position="1"/>
        <end position="20"/>
    </location>
</feature>